<comment type="caution">
    <text evidence="1">The sequence shown here is derived from an EMBL/GenBank/DDBJ whole genome shotgun (WGS) entry which is preliminary data.</text>
</comment>
<keyword evidence="2" id="KW-1185">Reference proteome</keyword>
<dbReference type="Proteomes" id="UP000215335">
    <property type="component" value="Unassembled WGS sequence"/>
</dbReference>
<name>A0A232EJP3_9HYME</name>
<feature type="non-terminal residue" evidence="1">
    <location>
        <position position="1"/>
    </location>
</feature>
<dbReference type="AlphaFoldDB" id="A0A232EJP3"/>
<evidence type="ECO:0000313" key="1">
    <source>
        <dbReference type="EMBL" id="OXU18583.1"/>
    </source>
</evidence>
<sequence length="32" mass="3598">KNCLKSAERNKGISKIIESKGLFELRVLIVNP</sequence>
<reference evidence="1 2" key="1">
    <citation type="journal article" date="2017" name="Curr. Biol.">
        <title>The Evolution of Venom by Co-option of Single-Copy Genes.</title>
        <authorList>
            <person name="Martinson E.O."/>
            <person name="Mrinalini"/>
            <person name="Kelkar Y.D."/>
            <person name="Chang C.H."/>
            <person name="Werren J.H."/>
        </authorList>
    </citation>
    <scope>NUCLEOTIDE SEQUENCE [LARGE SCALE GENOMIC DNA]</scope>
    <source>
        <strain evidence="1 2">Alberta</strain>
        <tissue evidence="1">Whole body</tissue>
    </source>
</reference>
<protein>
    <submittedName>
        <fullName evidence="1">Uncharacterized protein</fullName>
    </submittedName>
</protein>
<evidence type="ECO:0000313" key="2">
    <source>
        <dbReference type="Proteomes" id="UP000215335"/>
    </source>
</evidence>
<accession>A0A232EJP3</accession>
<gene>
    <name evidence="1" type="ORF">TSAR_000269</name>
</gene>
<proteinExistence type="predicted"/>
<organism evidence="1 2">
    <name type="scientific">Trichomalopsis sarcophagae</name>
    <dbReference type="NCBI Taxonomy" id="543379"/>
    <lineage>
        <taxon>Eukaryota</taxon>
        <taxon>Metazoa</taxon>
        <taxon>Ecdysozoa</taxon>
        <taxon>Arthropoda</taxon>
        <taxon>Hexapoda</taxon>
        <taxon>Insecta</taxon>
        <taxon>Pterygota</taxon>
        <taxon>Neoptera</taxon>
        <taxon>Endopterygota</taxon>
        <taxon>Hymenoptera</taxon>
        <taxon>Apocrita</taxon>
        <taxon>Proctotrupomorpha</taxon>
        <taxon>Chalcidoidea</taxon>
        <taxon>Pteromalidae</taxon>
        <taxon>Pteromalinae</taxon>
        <taxon>Trichomalopsis</taxon>
    </lineage>
</organism>
<dbReference type="EMBL" id="NNAY01003958">
    <property type="protein sequence ID" value="OXU18583.1"/>
    <property type="molecule type" value="Genomic_DNA"/>
</dbReference>